<reference evidence="1 2" key="1">
    <citation type="submission" date="2016-10" db="EMBL/GenBank/DDBJ databases">
        <authorList>
            <person name="de Groot N.N."/>
        </authorList>
    </citation>
    <scope>NUCLEOTIDE SEQUENCE [LARGE SCALE GENOMIC DNA]</scope>
    <source>
        <strain evidence="1 2">Calf135</strain>
    </source>
</reference>
<keyword evidence="1" id="KW-0489">Methyltransferase</keyword>
<accession>A0A1H8EN65</accession>
<dbReference type="EMBL" id="FODF01000001">
    <property type="protein sequence ID" value="SEN21031.1"/>
    <property type="molecule type" value="Genomic_DNA"/>
</dbReference>
<dbReference type="GO" id="GO:0032259">
    <property type="term" value="P:methylation"/>
    <property type="evidence" value="ECO:0007669"/>
    <property type="project" value="UniProtKB-KW"/>
</dbReference>
<dbReference type="Gene3D" id="3.40.50.150">
    <property type="entry name" value="Vaccinia Virus protein VP39"/>
    <property type="match status" value="1"/>
</dbReference>
<dbReference type="InterPro" id="IPR029063">
    <property type="entry name" value="SAM-dependent_MTases_sf"/>
</dbReference>
<dbReference type="PANTHER" id="PTHR38451:SF1">
    <property type="entry name" value="TRNA (ADENINE(22)-N(1))-METHYLTRANSFERASE"/>
    <property type="match status" value="1"/>
</dbReference>
<sequence length="257" mass="29474">MFSQVYACFVTGIYLFTVKNDGGNMKLTKRLEKIASLVSEDIVLADVGTDHGYIPVFLLENKIVKRAILSDINKGPLNNAREEIEKRKLEEFTELRLGGGVSILQANEVDEIIIAGMGGILISEIIRDGFEVCKAAGKLILQPMQAPEELRKYLYENNFEIIDEHIVNEDFRIYEIIEARYSDKTIDDVDEIYYEFPKKLVERKDPLMKELIIKKINQCQSILEKIGNVQGEAIESRRNEVRERIDALEVLIDKMED</sequence>
<evidence type="ECO:0000313" key="2">
    <source>
        <dbReference type="Proteomes" id="UP000199512"/>
    </source>
</evidence>
<dbReference type="InterPro" id="IPR006901">
    <property type="entry name" value="TrmK"/>
</dbReference>
<dbReference type="STRING" id="215200.SAMN05216454_101187"/>
<dbReference type="Pfam" id="PF12847">
    <property type="entry name" value="Methyltransf_18"/>
    <property type="match status" value="1"/>
</dbReference>
<dbReference type="GO" id="GO:0160105">
    <property type="term" value="F:tRNA (adenine(22)-N1)-methyltransferase activity"/>
    <property type="evidence" value="ECO:0007669"/>
    <property type="project" value="InterPro"/>
</dbReference>
<name>A0A1H8EN65_9FIRM</name>
<protein>
    <submittedName>
        <fullName evidence="1">tRNA (Adenine22-N1)-methyltransferase</fullName>
    </submittedName>
</protein>
<dbReference type="SUPFAM" id="SSF53335">
    <property type="entry name" value="S-adenosyl-L-methionine-dependent methyltransferases"/>
    <property type="match status" value="1"/>
</dbReference>
<evidence type="ECO:0000313" key="1">
    <source>
        <dbReference type="EMBL" id="SEN21031.1"/>
    </source>
</evidence>
<proteinExistence type="predicted"/>
<gene>
    <name evidence="1" type="ORF">SAMN05216454_101187</name>
</gene>
<dbReference type="PIRSF" id="PIRSF018637">
    <property type="entry name" value="TrmK"/>
    <property type="match status" value="1"/>
</dbReference>
<keyword evidence="2" id="KW-1185">Reference proteome</keyword>
<dbReference type="AlphaFoldDB" id="A0A1H8EN65"/>
<organism evidence="1 2">
    <name type="scientific">Peptostreptococcus russellii</name>
    <dbReference type="NCBI Taxonomy" id="215200"/>
    <lineage>
        <taxon>Bacteria</taxon>
        <taxon>Bacillati</taxon>
        <taxon>Bacillota</taxon>
        <taxon>Clostridia</taxon>
        <taxon>Peptostreptococcales</taxon>
        <taxon>Peptostreptococcaceae</taxon>
        <taxon>Peptostreptococcus</taxon>
    </lineage>
</organism>
<dbReference type="Proteomes" id="UP000199512">
    <property type="component" value="Unassembled WGS sequence"/>
</dbReference>
<keyword evidence="1" id="KW-0808">Transferase</keyword>
<dbReference type="PANTHER" id="PTHR38451">
    <property type="entry name" value="TRNA (ADENINE(22)-N(1))-METHYLTRANSFERASE"/>
    <property type="match status" value="1"/>
</dbReference>